<feature type="transmembrane region" description="Helical" evidence="6">
    <location>
        <begin position="293"/>
        <end position="311"/>
    </location>
</feature>
<reference evidence="8 9" key="1">
    <citation type="journal article" date="2016" name="Nat. Commun.">
        <title>Thousands of microbial genomes shed light on interconnected biogeochemical processes in an aquifer system.</title>
        <authorList>
            <person name="Anantharaman K."/>
            <person name="Brown C.T."/>
            <person name="Hug L.A."/>
            <person name="Sharon I."/>
            <person name="Castelle C.J."/>
            <person name="Probst A.J."/>
            <person name="Thomas B.C."/>
            <person name="Singh A."/>
            <person name="Wilkins M.J."/>
            <person name="Karaoz U."/>
            <person name="Brodie E.L."/>
            <person name="Williams K.H."/>
            <person name="Hubbard S.S."/>
            <person name="Banfield J.F."/>
        </authorList>
    </citation>
    <scope>NUCLEOTIDE SEQUENCE [LARGE SCALE GENOMIC DNA]</scope>
</reference>
<accession>A0A1F7I9B3</accession>
<dbReference type="EMBL" id="MGAE01000009">
    <property type="protein sequence ID" value="OGK39953.1"/>
    <property type="molecule type" value="Genomic_DNA"/>
</dbReference>
<dbReference type="InterPro" id="IPR036259">
    <property type="entry name" value="MFS_trans_sf"/>
</dbReference>
<dbReference type="PROSITE" id="PS50850">
    <property type="entry name" value="MFS"/>
    <property type="match status" value="1"/>
</dbReference>
<feature type="domain" description="Major facilitator superfamily (MFS) profile" evidence="7">
    <location>
        <begin position="1"/>
        <end position="385"/>
    </location>
</feature>
<dbReference type="InterPro" id="IPR050189">
    <property type="entry name" value="MFS_Efflux_Transporters"/>
</dbReference>
<keyword evidence="5 6" id="KW-0472">Membrane</keyword>
<keyword evidence="4 6" id="KW-1133">Transmembrane helix</keyword>
<comment type="caution">
    <text evidence="8">The sequence shown here is derived from an EMBL/GenBank/DDBJ whole genome shotgun (WGS) entry which is preliminary data.</text>
</comment>
<evidence type="ECO:0000256" key="1">
    <source>
        <dbReference type="ARBA" id="ARBA00004651"/>
    </source>
</evidence>
<evidence type="ECO:0000256" key="4">
    <source>
        <dbReference type="ARBA" id="ARBA00022989"/>
    </source>
</evidence>
<proteinExistence type="predicted"/>
<feature type="transmembrane region" description="Helical" evidence="6">
    <location>
        <begin position="332"/>
        <end position="350"/>
    </location>
</feature>
<keyword evidence="3 6" id="KW-0812">Transmembrane</keyword>
<comment type="subcellular location">
    <subcellularLocation>
        <location evidence="1">Cell membrane</location>
        <topology evidence="1">Multi-pass membrane protein</topology>
    </subcellularLocation>
</comment>
<evidence type="ECO:0000259" key="7">
    <source>
        <dbReference type="PROSITE" id="PS50850"/>
    </source>
</evidence>
<dbReference type="InterPro" id="IPR020846">
    <property type="entry name" value="MFS_dom"/>
</dbReference>
<dbReference type="InterPro" id="IPR011701">
    <property type="entry name" value="MFS"/>
</dbReference>
<feature type="transmembrane region" description="Helical" evidence="6">
    <location>
        <begin position="91"/>
        <end position="117"/>
    </location>
</feature>
<dbReference type="Proteomes" id="UP000179024">
    <property type="component" value="Unassembled WGS sequence"/>
</dbReference>
<dbReference type="Gene3D" id="1.20.1250.20">
    <property type="entry name" value="MFS general substrate transporter like domains"/>
    <property type="match status" value="2"/>
</dbReference>
<organism evidence="8 9">
    <name type="scientific">Candidatus Roizmanbacteria bacterium RIFCSPHIGHO2_12_FULL_44_10</name>
    <dbReference type="NCBI Taxonomy" id="1802054"/>
    <lineage>
        <taxon>Bacteria</taxon>
        <taxon>Candidatus Roizmaniibacteriota</taxon>
    </lineage>
</organism>
<evidence type="ECO:0000256" key="2">
    <source>
        <dbReference type="ARBA" id="ARBA00022475"/>
    </source>
</evidence>
<sequence length="389" mass="42586">MLDRVKLLSVLHILNDGYQASFLLLLPFIAKDLNINLTQIGTLGTFLYGFEIIFALPAGYLNERLNGLKVLILSMALYGLSYLLLTFSPSFIFLILIFSLAGIGFAIFHPIAFALLAKWSHKDTLGRSMGDFMALGDLGRIGLSTVIAFLAVQIGWRSASFLYSLVIFLFFMLAFSFLRKKSPEKHQAHKDAQDRVSYRDLLKNKKFVLATIAGLFDCAASTSLFVFLPFLLISKHINPAILGLFTGAYFVGNLIGKTTIGRLSDKLGSAKMFIYAEIFMALFIFLLTMTSSMVLIIIFSIILGALTKGTSPARTTMAIEATSHHKTYEKSISLFAFIATFGTAASPLLYGRIGDVFGITTAFYAAAGVALLAALPAAAFIFTKNDADR</sequence>
<dbReference type="GO" id="GO:0022857">
    <property type="term" value="F:transmembrane transporter activity"/>
    <property type="evidence" value="ECO:0007669"/>
    <property type="project" value="InterPro"/>
</dbReference>
<evidence type="ECO:0000256" key="3">
    <source>
        <dbReference type="ARBA" id="ARBA00022692"/>
    </source>
</evidence>
<feature type="transmembrane region" description="Helical" evidence="6">
    <location>
        <begin position="161"/>
        <end position="178"/>
    </location>
</feature>
<feature type="transmembrane region" description="Helical" evidence="6">
    <location>
        <begin position="68"/>
        <end position="85"/>
    </location>
</feature>
<evidence type="ECO:0000256" key="5">
    <source>
        <dbReference type="ARBA" id="ARBA00023136"/>
    </source>
</evidence>
<feature type="transmembrane region" description="Helical" evidence="6">
    <location>
        <begin position="207"/>
        <end position="231"/>
    </location>
</feature>
<dbReference type="SUPFAM" id="SSF103473">
    <property type="entry name" value="MFS general substrate transporter"/>
    <property type="match status" value="1"/>
</dbReference>
<gene>
    <name evidence="8" type="ORF">A3F34_01335</name>
</gene>
<evidence type="ECO:0000313" key="8">
    <source>
        <dbReference type="EMBL" id="OGK39953.1"/>
    </source>
</evidence>
<evidence type="ECO:0000256" key="6">
    <source>
        <dbReference type="SAM" id="Phobius"/>
    </source>
</evidence>
<protein>
    <recommendedName>
        <fullName evidence="7">Major facilitator superfamily (MFS) profile domain-containing protein</fullName>
    </recommendedName>
</protein>
<dbReference type="AlphaFoldDB" id="A0A1F7I9B3"/>
<feature type="transmembrane region" description="Helical" evidence="6">
    <location>
        <begin position="237"/>
        <end position="256"/>
    </location>
</feature>
<feature type="transmembrane region" description="Helical" evidence="6">
    <location>
        <begin position="138"/>
        <end position="155"/>
    </location>
</feature>
<keyword evidence="2" id="KW-1003">Cell membrane</keyword>
<feature type="transmembrane region" description="Helical" evidence="6">
    <location>
        <begin position="362"/>
        <end position="383"/>
    </location>
</feature>
<dbReference type="Pfam" id="PF07690">
    <property type="entry name" value="MFS_1"/>
    <property type="match status" value="1"/>
</dbReference>
<dbReference type="PANTHER" id="PTHR43124:SF3">
    <property type="entry name" value="CHLORAMPHENICOL EFFLUX PUMP RV0191"/>
    <property type="match status" value="1"/>
</dbReference>
<feature type="transmembrane region" description="Helical" evidence="6">
    <location>
        <begin position="7"/>
        <end position="30"/>
    </location>
</feature>
<evidence type="ECO:0000313" key="9">
    <source>
        <dbReference type="Proteomes" id="UP000179024"/>
    </source>
</evidence>
<feature type="transmembrane region" description="Helical" evidence="6">
    <location>
        <begin position="36"/>
        <end position="56"/>
    </location>
</feature>
<dbReference type="PANTHER" id="PTHR43124">
    <property type="entry name" value="PURINE EFFLUX PUMP PBUE"/>
    <property type="match status" value="1"/>
</dbReference>
<dbReference type="GO" id="GO:0005886">
    <property type="term" value="C:plasma membrane"/>
    <property type="evidence" value="ECO:0007669"/>
    <property type="project" value="UniProtKB-SubCell"/>
</dbReference>
<name>A0A1F7I9B3_9BACT</name>